<feature type="disulfide bond" evidence="21">
    <location>
        <begin position="303"/>
        <end position="491"/>
    </location>
</feature>
<dbReference type="SMART" id="SM00120">
    <property type="entry name" value="HX"/>
    <property type="match status" value="4"/>
</dbReference>
<keyword evidence="9" id="KW-0378">Hydrolase</keyword>
<evidence type="ECO:0000256" key="4">
    <source>
        <dbReference type="ARBA" id="ARBA00022530"/>
    </source>
</evidence>
<dbReference type="SUPFAM" id="SSF55486">
    <property type="entry name" value="Metalloproteases ('zincins'), catalytic domain"/>
    <property type="match status" value="1"/>
</dbReference>
<feature type="binding site" evidence="19">
    <location>
        <position position="251"/>
    </location>
    <ligand>
        <name>Zn(2+)</name>
        <dbReference type="ChEBI" id="CHEBI:29105"/>
        <label>2</label>
        <note>catalytic</note>
    </ligand>
</feature>
<dbReference type="Gene3D" id="3.40.390.10">
    <property type="entry name" value="Collagenase (Catalytic Domain)"/>
    <property type="match status" value="1"/>
</dbReference>
<evidence type="ECO:0000256" key="7">
    <source>
        <dbReference type="ARBA" id="ARBA00022729"/>
    </source>
</evidence>
<feature type="binding site" evidence="20">
    <location>
        <position position="224"/>
    </location>
    <ligand>
        <name>Ca(2+)</name>
        <dbReference type="ChEBI" id="CHEBI:29108"/>
        <label>1</label>
    </ligand>
</feature>
<evidence type="ECO:0000259" key="25">
    <source>
        <dbReference type="SMART" id="SM00235"/>
    </source>
</evidence>
<feature type="active site" evidence="18">
    <location>
        <position position="242"/>
    </location>
</feature>
<feature type="binding site" evidence="20">
    <location>
        <position position="219"/>
    </location>
    <ligand>
        <name>Zn(2+)</name>
        <dbReference type="ChEBI" id="CHEBI:29105"/>
        <label>1</label>
    </ligand>
</feature>
<dbReference type="GO" id="GO:0006508">
    <property type="term" value="P:proteolysis"/>
    <property type="evidence" value="ECO:0007669"/>
    <property type="project" value="UniProtKB-KW"/>
</dbReference>
<dbReference type="InterPro" id="IPR018487">
    <property type="entry name" value="Hemopexin-like_repeat"/>
</dbReference>
<dbReference type="eggNOG" id="KOG1565">
    <property type="taxonomic scope" value="Eukaryota"/>
</dbReference>
<dbReference type="InterPro" id="IPR021158">
    <property type="entry name" value="Pept_M10A_Zn_BS"/>
</dbReference>
<keyword evidence="13" id="KW-0177">Collagen degradation</keyword>
<evidence type="ECO:0000256" key="15">
    <source>
        <dbReference type="ARBA" id="ARBA00023157"/>
    </source>
</evidence>
<dbReference type="InterPro" id="IPR024079">
    <property type="entry name" value="MetalloPept_cat_dom_sf"/>
</dbReference>
<feature type="binding site" evidence="19">
    <location>
        <position position="245"/>
    </location>
    <ligand>
        <name>Zn(2+)</name>
        <dbReference type="ChEBI" id="CHEBI:29105"/>
        <label>2</label>
        <note>catalytic</note>
    </ligand>
</feature>
<organism evidence="26 27">
    <name type="scientific">Ornithorhynchus anatinus</name>
    <name type="common">Duckbill platypus</name>
    <dbReference type="NCBI Taxonomy" id="9258"/>
    <lineage>
        <taxon>Eukaryota</taxon>
        <taxon>Metazoa</taxon>
        <taxon>Chordata</taxon>
        <taxon>Craniata</taxon>
        <taxon>Vertebrata</taxon>
        <taxon>Euteleostomi</taxon>
        <taxon>Mammalia</taxon>
        <taxon>Monotremata</taxon>
        <taxon>Ornithorhynchidae</taxon>
        <taxon>Ornithorhynchus</taxon>
    </lineage>
</organism>
<evidence type="ECO:0000256" key="2">
    <source>
        <dbReference type="ARBA" id="ARBA00010370"/>
    </source>
</evidence>
<dbReference type="Pfam" id="PF01471">
    <property type="entry name" value="PG_binding_1"/>
    <property type="match status" value="1"/>
</dbReference>
<comment type="similarity">
    <text evidence="2">Belongs to the peptidase M10A family.</text>
</comment>
<evidence type="ECO:0000256" key="20">
    <source>
        <dbReference type="PIRSR" id="PIRSR621190-2"/>
    </source>
</evidence>
<feature type="repeat" description="Hemopexin" evidence="24">
    <location>
        <begin position="399"/>
        <end position="447"/>
    </location>
</feature>
<dbReference type="GO" id="GO:0008270">
    <property type="term" value="F:zinc ion binding"/>
    <property type="evidence" value="ECO:0007669"/>
    <property type="project" value="InterPro"/>
</dbReference>
<keyword evidence="11 20" id="KW-0106">Calcium</keyword>
<feature type="binding site" evidence="20">
    <location>
        <position position="217"/>
    </location>
    <ligand>
        <name>Ca(2+)</name>
        <dbReference type="ChEBI" id="CHEBI:29108"/>
        <label>2</label>
    </ligand>
</feature>
<dbReference type="InParanoid" id="F7B3A2"/>
<feature type="binding site" evidence="20">
    <location>
        <position position="191"/>
    </location>
    <ligand>
        <name>Zn(2+)</name>
        <dbReference type="ChEBI" id="CHEBI:29105"/>
        <label>1</label>
    </ligand>
</feature>
<dbReference type="EC" id="3.4.24.7" evidence="17"/>
<evidence type="ECO:0000256" key="17">
    <source>
        <dbReference type="ARBA" id="ARBA00038924"/>
    </source>
</evidence>
<dbReference type="STRING" id="9258.ENSOANP00000016607"/>
<evidence type="ECO:0000313" key="27">
    <source>
        <dbReference type="Proteomes" id="UP000002279"/>
    </source>
</evidence>
<feature type="binding site" evidence="20">
    <location>
        <position position="224"/>
    </location>
    <ligand>
        <name>Ca(2+)</name>
        <dbReference type="ChEBI" id="CHEBI:29108"/>
        <label>3</label>
    </ligand>
</feature>
<feature type="repeat" description="Hemopexin" evidence="24">
    <location>
        <begin position="350"/>
        <end position="396"/>
    </location>
</feature>
<feature type="binding site" evidence="20">
    <location>
        <position position="206"/>
    </location>
    <ligand>
        <name>Zn(2+)</name>
        <dbReference type="ChEBI" id="CHEBI:29105"/>
        <label>1</label>
    </ligand>
</feature>
<dbReference type="FunCoup" id="F7B3A2">
    <property type="interactions" value="263"/>
</dbReference>
<dbReference type="CDD" id="cd04278">
    <property type="entry name" value="ZnMc_MMP"/>
    <property type="match status" value="1"/>
</dbReference>
<keyword evidence="12" id="KW-0482">Metalloprotease</keyword>
<evidence type="ECO:0000256" key="6">
    <source>
        <dbReference type="ARBA" id="ARBA00022723"/>
    </source>
</evidence>
<evidence type="ECO:0000256" key="10">
    <source>
        <dbReference type="ARBA" id="ARBA00022833"/>
    </source>
</evidence>
<protein>
    <recommendedName>
        <fullName evidence="17">interstitial collagenase</fullName>
        <ecNumber evidence="17">3.4.24.7</ecNumber>
    </recommendedName>
</protein>
<dbReference type="Proteomes" id="UP000002279">
    <property type="component" value="Chromosome 20"/>
</dbReference>
<dbReference type="InterPro" id="IPR006026">
    <property type="entry name" value="Peptidase_Metallo"/>
</dbReference>
<gene>
    <name evidence="26" type="primary">MMP1</name>
</gene>
<dbReference type="InterPro" id="IPR002477">
    <property type="entry name" value="Peptidoglycan-bd-like"/>
</dbReference>
<evidence type="ECO:0000256" key="5">
    <source>
        <dbReference type="ARBA" id="ARBA00022670"/>
    </source>
</evidence>
<dbReference type="HOGENOM" id="CLU_015489_6_0_1"/>
<evidence type="ECO:0000256" key="8">
    <source>
        <dbReference type="ARBA" id="ARBA00022737"/>
    </source>
</evidence>
<accession>F7B3A2</accession>
<dbReference type="FunFam" id="2.110.10.10:FF:000002">
    <property type="entry name" value="Matrix metallopeptidase 3"/>
    <property type="match status" value="1"/>
</dbReference>
<dbReference type="SUPFAM" id="SSF47090">
    <property type="entry name" value="PGBD-like"/>
    <property type="match status" value="1"/>
</dbReference>
<feature type="binding site" evidence="20">
    <location>
        <position position="199"/>
    </location>
    <ligand>
        <name>Ca(2+)</name>
        <dbReference type="ChEBI" id="CHEBI:29108"/>
        <label>3</label>
    </ligand>
</feature>
<feature type="binding site" evidence="20">
    <location>
        <position position="452"/>
    </location>
    <ligand>
        <name>Ca(2+)</name>
        <dbReference type="ChEBI" id="CHEBI:29108"/>
        <label>4</label>
    </ligand>
</feature>
<feature type="binding site" evidence="20">
    <location>
        <position position="356"/>
    </location>
    <ligand>
        <name>Ca(2+)</name>
        <dbReference type="ChEBI" id="CHEBI:29108"/>
        <label>5</label>
    </ligand>
</feature>
<comment type="catalytic activity">
    <reaction evidence="16">
        <text>Cleavage of the triple helix of collagen at about three-quarters of the length of the molecule from the N-terminus, at 775-Gly-|-Ile-776 in the alpha1(I) chain. Cleaves synthetic substrates and alpha-macroglobulins at bonds where P1' is a hydrophobic residue.</text>
        <dbReference type="EC" id="3.4.24.7"/>
    </reaction>
</comment>
<dbReference type="Bgee" id="ENSOANG00000010480">
    <property type="expression patterns" value="Expressed in fibroblast and 4 other cell types or tissues"/>
</dbReference>
<evidence type="ECO:0000256" key="11">
    <source>
        <dbReference type="ARBA" id="ARBA00022837"/>
    </source>
</evidence>
<keyword evidence="8" id="KW-0677">Repeat</keyword>
<dbReference type="PROSITE" id="PS00024">
    <property type="entry name" value="HEMOPEXIN"/>
    <property type="match status" value="1"/>
</dbReference>
<evidence type="ECO:0000256" key="12">
    <source>
        <dbReference type="ARBA" id="ARBA00023049"/>
    </source>
</evidence>
<dbReference type="PANTHER" id="PTHR10201:SF151">
    <property type="entry name" value="INTERSTITIAL COLLAGENASE"/>
    <property type="match status" value="1"/>
</dbReference>
<evidence type="ECO:0000256" key="3">
    <source>
        <dbReference type="ARBA" id="ARBA00022525"/>
    </source>
</evidence>
<feature type="binding site" evidence="20">
    <location>
        <position position="193"/>
    </location>
    <ligand>
        <name>Zn(2+)</name>
        <dbReference type="ChEBI" id="CHEBI:29105"/>
        <label>1</label>
    </ligand>
</feature>
<dbReference type="PROSITE" id="PS51642">
    <property type="entry name" value="HEMOPEXIN_2"/>
    <property type="match status" value="4"/>
</dbReference>
<dbReference type="GO" id="GO:0030574">
    <property type="term" value="P:collagen catabolic process"/>
    <property type="evidence" value="ECO:0000318"/>
    <property type="project" value="GO_Central"/>
</dbReference>
<evidence type="ECO:0000256" key="19">
    <source>
        <dbReference type="PIRSR" id="PIRSR001191-2"/>
    </source>
</evidence>
<comment type="cofactor">
    <cofactor evidence="20">
        <name>Zn(2+)</name>
        <dbReference type="ChEBI" id="CHEBI:29105"/>
    </cofactor>
    <text evidence="20">Binds 2 Zn(2+) ions per subunit.</text>
</comment>
<keyword evidence="27" id="KW-1185">Reference proteome</keyword>
<evidence type="ECO:0000256" key="24">
    <source>
        <dbReference type="PROSITE-ProRule" id="PRU01011"/>
    </source>
</evidence>
<dbReference type="InterPro" id="IPR036375">
    <property type="entry name" value="Hemopexin-like_dom_sf"/>
</dbReference>
<evidence type="ECO:0000256" key="14">
    <source>
        <dbReference type="ARBA" id="ARBA00023145"/>
    </source>
</evidence>
<evidence type="ECO:0000256" key="22">
    <source>
        <dbReference type="PIRSR" id="PIRSR621190-4"/>
    </source>
</evidence>
<dbReference type="PROSITE" id="PS00546">
    <property type="entry name" value="CYSTEINE_SWITCH"/>
    <property type="match status" value="1"/>
</dbReference>
<evidence type="ECO:0000256" key="1">
    <source>
        <dbReference type="ARBA" id="ARBA00004498"/>
    </source>
</evidence>
<dbReference type="CDD" id="cd00094">
    <property type="entry name" value="HX"/>
    <property type="match status" value="1"/>
</dbReference>
<sequence>MFHERRESESSQVANLGVTLRKKQVKMMSILVLLLLQATASYAFPANLETEKKNQQLVQNYLEKFYKLNGNEELSKGKSANLIDEEIKKMQAFFHLKVTGKPDAETLEVMKQPRCGVPDVARFGVTTGNPKWDKTEITYRIVKYTRHLSKADVDMAIKKAFQVWSKVSPLTFTKVWKEEADIMISFFSGDHYDNSPFYGPDGVLAHAFPPGKLIGGDIHFDEDETWTKSHLNYNLFLVAAHEIGHALGLAHSQDIGALMSPVYSYMDIDPFKLPQDDIDGIQKIYGPSKSPIQPIGPETPQQCDPMLKFDAIFTLRGEIMFFKDRFLMRKHPSNPEVDLHFISALWASLPSGIEAAYENSDRDEVFVFKGNRYWVLKGFDVMPGYPKEIYETFGFPKTVKRIDAAFYDEITGKTYFFVGQKYWRYNENKQSMDPNFPQPLAFGFPGIGKKVDAVFKDQDSVYFFQGTRQYKFDYEKKRVLTLLKTNSWFNC</sequence>
<feature type="repeat" description="Hemopexin" evidence="24">
    <location>
        <begin position="448"/>
        <end position="491"/>
    </location>
</feature>
<dbReference type="PRINTS" id="PR00138">
    <property type="entry name" value="MATRIXIN"/>
</dbReference>
<keyword evidence="7" id="KW-0732">Signal</keyword>
<dbReference type="Gene3D" id="2.110.10.10">
    <property type="entry name" value="Hemopexin-like domain"/>
    <property type="match status" value="1"/>
</dbReference>
<dbReference type="GO" id="GO:0031334">
    <property type="term" value="P:positive regulation of protein-containing complex assembly"/>
    <property type="evidence" value="ECO:0007669"/>
    <property type="project" value="Ensembl"/>
</dbReference>
<dbReference type="FunFam" id="3.40.390.10:FF:000007">
    <property type="entry name" value="Collagenase 3"/>
    <property type="match status" value="1"/>
</dbReference>
<dbReference type="PIRSF" id="PIRSF001191">
    <property type="entry name" value="Peptidase_M10A_matrix"/>
    <property type="match status" value="1"/>
</dbReference>
<evidence type="ECO:0000256" key="16">
    <source>
        <dbReference type="ARBA" id="ARBA00036005"/>
    </source>
</evidence>
<dbReference type="Pfam" id="PF00413">
    <property type="entry name" value="Peptidase_M10"/>
    <property type="match status" value="1"/>
</dbReference>
<feature type="binding site" evidence="20">
    <location>
        <position position="221"/>
    </location>
    <ligand>
        <name>Ca(2+)</name>
        <dbReference type="ChEBI" id="CHEBI:29108"/>
        <label>3</label>
    </ligand>
</feature>
<feature type="binding site" evidence="20">
    <location>
        <position position="312"/>
    </location>
    <ligand>
        <name>Ca(2+)</name>
        <dbReference type="ChEBI" id="CHEBI:29108"/>
        <label>5</label>
    </ligand>
</feature>
<dbReference type="InterPro" id="IPR000585">
    <property type="entry name" value="Hemopexin-like_dom"/>
</dbReference>
<dbReference type="OMA" id="ADRYWRY"/>
<dbReference type="InterPro" id="IPR018486">
    <property type="entry name" value="Hemopexin_CS"/>
</dbReference>
<feature type="binding site" evidence="20">
    <location>
        <position position="310"/>
    </location>
    <ligand>
        <name>Ca(2+)</name>
        <dbReference type="ChEBI" id="CHEBI:29108"/>
        <label>4</label>
    </ligand>
</feature>
<keyword evidence="5" id="KW-0645">Protease</keyword>
<feature type="binding site" evidence="19">
    <location>
        <position position="241"/>
    </location>
    <ligand>
        <name>Zn(2+)</name>
        <dbReference type="ChEBI" id="CHEBI:29105"/>
        <label>2</label>
        <note>catalytic</note>
    </ligand>
</feature>
<comment type="subcellular location">
    <subcellularLocation>
        <location evidence="1">Secreted</location>
        <location evidence="1">Extracellular space</location>
        <location evidence="1">Extracellular matrix</location>
    </subcellularLocation>
</comment>
<dbReference type="AlphaFoldDB" id="F7B3A2"/>
<dbReference type="InterPro" id="IPR021190">
    <property type="entry name" value="Pept_M10A"/>
</dbReference>
<feature type="repeat" description="Hemopexin" evidence="24">
    <location>
        <begin position="300"/>
        <end position="349"/>
    </location>
</feature>
<keyword evidence="6 19" id="KW-0479">Metal-binding</keyword>
<dbReference type="GO" id="GO:0071492">
    <property type="term" value="P:cellular response to UV-A"/>
    <property type="evidence" value="ECO:0007669"/>
    <property type="project" value="Ensembl"/>
</dbReference>
<dbReference type="InterPro" id="IPR033739">
    <property type="entry name" value="M10A_MMP"/>
</dbReference>
<keyword evidence="4" id="KW-0272">Extracellular matrix</keyword>
<keyword evidence="15 21" id="KW-1015">Disulfide bond</keyword>
<dbReference type="InterPro" id="IPR036365">
    <property type="entry name" value="PGBD-like_sf"/>
</dbReference>
<dbReference type="MEROPS" id="M10.001"/>
<dbReference type="PANTHER" id="PTHR10201">
    <property type="entry name" value="MATRIX METALLOPROTEINASE"/>
    <property type="match status" value="1"/>
</dbReference>
<feature type="binding site" evidence="20">
    <location>
        <position position="259"/>
    </location>
    <ligand>
        <name>Zn(2+)</name>
        <dbReference type="ChEBI" id="CHEBI:29105"/>
        <label>2</label>
        <note>catalytic</note>
    </ligand>
</feature>
<dbReference type="Pfam" id="PF00045">
    <property type="entry name" value="Hemopexin"/>
    <property type="match status" value="4"/>
</dbReference>
<proteinExistence type="inferred from homology"/>
<feature type="binding site" description="in inhibited form" evidence="20">
    <location>
        <position position="115"/>
    </location>
    <ligand>
        <name>Zn(2+)</name>
        <dbReference type="ChEBI" id="CHEBI:29105"/>
        <label>2</label>
        <note>catalytic</note>
    </ligand>
</feature>
<keyword evidence="3" id="KW-0964">Secreted</keyword>
<evidence type="ECO:0000313" key="26">
    <source>
        <dbReference type="Ensembl" id="ENSOANP00000016607.3"/>
    </source>
</evidence>
<dbReference type="Ensembl" id="ENSOANT00000016610.3">
    <property type="protein sequence ID" value="ENSOANP00000016607.3"/>
    <property type="gene ID" value="ENSOANG00000010480.4"/>
</dbReference>
<comment type="cofactor">
    <cofactor evidence="20">
        <name>Ca(2+)</name>
        <dbReference type="ChEBI" id="CHEBI:29108"/>
    </cofactor>
    <text evidence="20">Can bind about 5 Ca(2+) ions per subunit.</text>
</comment>
<evidence type="ECO:0000256" key="21">
    <source>
        <dbReference type="PIRSR" id="PIRSR621190-3"/>
    </source>
</evidence>
<name>F7B3A2_ORNAN</name>
<feature type="short sequence motif" description="Cysteine switch" evidence="23">
    <location>
        <begin position="113"/>
        <end position="120"/>
    </location>
</feature>
<feature type="binding site" evidence="20">
    <location>
        <position position="454"/>
    </location>
    <ligand>
        <name>Ca(2+)</name>
        <dbReference type="ChEBI" id="CHEBI:29108"/>
        <label>5</label>
    </ligand>
</feature>
<dbReference type="GeneTree" id="ENSGT00940000154907"/>
<reference evidence="26 27" key="1">
    <citation type="journal article" date="2008" name="Nature">
        <title>Genome analysis of the platypus reveals unique signatures of evolution.</title>
        <authorList>
            <person name="Warren W.C."/>
            <person name="Hillier L.W."/>
            <person name="Marshall Graves J.A."/>
            <person name="Birney E."/>
            <person name="Ponting C.P."/>
            <person name="Grutzner F."/>
            <person name="Belov K."/>
            <person name="Miller W."/>
            <person name="Clarke L."/>
            <person name="Chinwalla A.T."/>
            <person name="Yang S.P."/>
            <person name="Heger A."/>
            <person name="Locke D.P."/>
            <person name="Miethke P."/>
            <person name="Waters P.D."/>
            <person name="Veyrunes F."/>
            <person name="Fulton L."/>
            <person name="Fulton B."/>
            <person name="Graves T."/>
            <person name="Wallis J."/>
            <person name="Puente X.S."/>
            <person name="Lopez-Otin C."/>
            <person name="Ordonez G.R."/>
            <person name="Eichler E.E."/>
            <person name="Chen L."/>
            <person name="Cheng Z."/>
            <person name="Deakin J.E."/>
            <person name="Alsop A."/>
            <person name="Thompson K."/>
            <person name="Kirby P."/>
            <person name="Papenfuss A.T."/>
            <person name="Wakefield M.J."/>
            <person name="Olender T."/>
            <person name="Lancet D."/>
            <person name="Huttley G.A."/>
            <person name="Smit A.F."/>
            <person name="Pask A."/>
            <person name="Temple-Smith P."/>
            <person name="Batzer M.A."/>
            <person name="Walker J.A."/>
            <person name="Konkel M.K."/>
            <person name="Harris R.S."/>
            <person name="Whittington C.M."/>
            <person name="Wong E.S."/>
            <person name="Gemmell N.J."/>
            <person name="Buschiazzo E."/>
            <person name="Vargas Jentzsch I.M."/>
            <person name="Merkel A."/>
            <person name="Schmitz J."/>
            <person name="Zemann A."/>
            <person name="Churakov G."/>
            <person name="Kriegs J.O."/>
            <person name="Brosius J."/>
            <person name="Murchison E.P."/>
            <person name="Sachidanandam R."/>
            <person name="Smith C."/>
            <person name="Hannon G.J."/>
            <person name="Tsend-Ayush E."/>
            <person name="McMillan D."/>
            <person name="Attenborough R."/>
            <person name="Rens W."/>
            <person name="Ferguson-Smith M."/>
            <person name="Lefevre C.M."/>
            <person name="Sharp J.A."/>
            <person name="Nicholas K.R."/>
            <person name="Ray D.A."/>
            <person name="Kube M."/>
            <person name="Reinhardt R."/>
            <person name="Pringle T.H."/>
            <person name="Taylor J."/>
            <person name="Jones R.C."/>
            <person name="Nixon B."/>
            <person name="Dacheux J.L."/>
            <person name="Niwa H."/>
            <person name="Sekita Y."/>
            <person name="Huang X."/>
            <person name="Stark A."/>
            <person name="Kheradpour P."/>
            <person name="Kellis M."/>
            <person name="Flicek P."/>
            <person name="Chen Y."/>
            <person name="Webber C."/>
            <person name="Hardison R."/>
            <person name="Nelson J."/>
            <person name="Hallsworth-Pepin K."/>
            <person name="Delehaunty K."/>
            <person name="Markovic C."/>
            <person name="Minx P."/>
            <person name="Feng Y."/>
            <person name="Kremitzki C."/>
            <person name="Mitreva M."/>
            <person name="Glasscock J."/>
            <person name="Wylie T."/>
            <person name="Wohldmann P."/>
            <person name="Thiru P."/>
            <person name="Nhan M.N."/>
            <person name="Pohl C.S."/>
            <person name="Smith S.M."/>
            <person name="Hou S."/>
            <person name="Nefedov M."/>
            <person name="de Jong P.J."/>
            <person name="Renfree M.B."/>
            <person name="Mardis E.R."/>
            <person name="Wilson R.K."/>
        </authorList>
    </citation>
    <scope>NUCLEOTIDE SEQUENCE [LARGE SCALE GENOMIC DNA]</scope>
    <source>
        <strain evidence="26 27">Glennie</strain>
    </source>
</reference>
<dbReference type="GO" id="GO:0004222">
    <property type="term" value="F:metalloendopeptidase activity"/>
    <property type="evidence" value="ECO:0000318"/>
    <property type="project" value="GO_Central"/>
</dbReference>
<feature type="binding site" evidence="20">
    <location>
        <position position="215"/>
    </location>
    <ligand>
        <name>Ca(2+)</name>
        <dbReference type="ChEBI" id="CHEBI:29108"/>
        <label>2</label>
    </ligand>
</feature>
<feature type="binding site" evidence="20">
    <location>
        <position position="405"/>
    </location>
    <ligand>
        <name>Ca(2+)</name>
        <dbReference type="ChEBI" id="CHEBI:29108"/>
        <label>5</label>
    </ligand>
</feature>
<feature type="modified residue" description="Phosphotyrosine; by PKDCC" evidence="22">
    <location>
        <position position="385"/>
    </location>
</feature>
<dbReference type="SUPFAM" id="SSF50923">
    <property type="entry name" value="Hemopexin-like domain"/>
    <property type="match status" value="1"/>
</dbReference>
<feature type="binding site" evidence="20">
    <location>
        <position position="181"/>
    </location>
    <ligand>
        <name>Ca(2+)</name>
        <dbReference type="ChEBI" id="CHEBI:29108"/>
        <label>2</label>
    </ligand>
</feature>
<evidence type="ECO:0000256" key="18">
    <source>
        <dbReference type="PIRSR" id="PIRSR001191-1"/>
    </source>
</evidence>
<evidence type="ECO:0000256" key="23">
    <source>
        <dbReference type="PIRSR" id="PIRSR621190-5"/>
    </source>
</evidence>
<dbReference type="GO" id="GO:0031012">
    <property type="term" value="C:extracellular matrix"/>
    <property type="evidence" value="ECO:0007669"/>
    <property type="project" value="InterPro"/>
</dbReference>
<evidence type="ECO:0000256" key="13">
    <source>
        <dbReference type="ARBA" id="ARBA00023105"/>
    </source>
</evidence>
<keyword evidence="14" id="KW-0865">Zymogen</keyword>
<keyword evidence="10 19" id="KW-0862">Zinc</keyword>
<dbReference type="GO" id="GO:0030198">
    <property type="term" value="P:extracellular matrix organization"/>
    <property type="evidence" value="ECO:0000318"/>
    <property type="project" value="GO_Central"/>
</dbReference>
<dbReference type="InterPro" id="IPR001818">
    <property type="entry name" value="Pept_M10_metallopeptidase"/>
</dbReference>
<reference evidence="26" key="3">
    <citation type="submission" date="2025-09" db="UniProtKB">
        <authorList>
            <consortium name="Ensembl"/>
        </authorList>
    </citation>
    <scope>IDENTIFICATION</scope>
    <source>
        <strain evidence="26">Glennie</strain>
    </source>
</reference>
<dbReference type="SMART" id="SM00235">
    <property type="entry name" value="ZnMc"/>
    <property type="match status" value="1"/>
</dbReference>
<evidence type="ECO:0000256" key="9">
    <source>
        <dbReference type="ARBA" id="ARBA00022801"/>
    </source>
</evidence>
<feature type="domain" description="Peptidase metallopeptidase" evidence="25">
    <location>
        <begin position="128"/>
        <end position="287"/>
    </location>
</feature>
<reference evidence="26" key="2">
    <citation type="submission" date="2025-08" db="UniProtKB">
        <authorList>
            <consortium name="Ensembl"/>
        </authorList>
    </citation>
    <scope>IDENTIFICATION</scope>
    <source>
        <strain evidence="26">Glennie</strain>
    </source>
</reference>